<dbReference type="SUPFAM" id="SSF57424">
    <property type="entry name" value="LDL receptor-like module"/>
    <property type="match status" value="3"/>
</dbReference>
<evidence type="ECO:0000256" key="6">
    <source>
        <dbReference type="RuleBase" id="RU363034"/>
    </source>
</evidence>
<dbReference type="GO" id="GO:0006508">
    <property type="term" value="P:proteolysis"/>
    <property type="evidence" value="ECO:0007669"/>
    <property type="project" value="UniProtKB-KW"/>
</dbReference>
<keyword evidence="1 6" id="KW-0645">Protease</keyword>
<sequence>MKNPVDNPNGLTMHFRLALDRRKMPSHVDNTELAVQDVLLQELMSLEPVAFHNVAVDIDSLNLARETEAGGLVAAAPSSSSTSSLSKPRDDDDVQVIKVEGTQEAPGGAIMIRKPSGSATRRQEEEGLPQPEVDEPVSSTVANLIYQFGPWRPIDPFNAFRPAPPGRPSSSPAPPNSPTRDNTHSFYNPTVRPPHELPSASRPVASPDIIIIPPSTTTKPTTMTTTTTTTTTTSPTTLTTTTTTTPITTTTTITTSSMPRPTTVSVQFNERVGIAGEGSSGQDDRMITTKRSPSREEFHAFLADLLFFTTPRPQSTVGVTRPQPQLPHRVIPLSESTFSSGQGRPEAQNSHPLNSEDRLVTFQSIVQHNKRRPSYSTSQSSSVSNTATTVSMHTPGSPHVTSYSGVRQPLPPRPPPGIQFPHDKFRYPSSSSSPTAPSAGTTSFSIWDLLTTRKPLILNTELVTSTSTDIEYGSTDQYGVNTQQETTRHYGPVYRPASSSSLAPVYRPDLPAYTHTGEYAATDQYGPIFQSSSEPAPLKDFTDDQNYVTVPVISGNNVRYMMVNRTRTNYPNVVIVNLQATPEGGSTTPMTPTRGGSRRLNTKFLEDAFKAVLQSSNYRGVDRAPNGDESGQGFSIRRGKPIDLDVPDSPAPLLDGETHESISLWSFLRNLSQVYLSDPAIIQQLQYFEKAALEAVNNHRSTTESPLPSTTQSEATTSTSLMTPFFQHLHGSTAHRDTTAAPFLKNTNVVPSRPSPEYTYIPLHGDNTEQQPSQFSPKLGTALRNNPVTVVLEKLSSEPLTTTPPQISPHPFRPAMSSPYTTLFMTGVSGKSSSNPQIISVSSRSPASSSPGSLNMNSPIHTFVLKEGQSMEELLQEIFDTISLEEENETRPTMDAPDEETETTTSESETTYQTTHTADSRSNVLESINEIIFQYLNDMTKTPESQDNHTLTTAPLTTPRTTLPTTQDTTQLTTLDTTKPSTIYETTKASTTVEVPKPSTTRNFNLELFPVMTRPMSPIRLATTPRPYEMLDDEDNEIKTTVIGDGMMSSAEERTETSVDVSYSVHTGTTEHLSANNRTAPACRNLSQFRCGSGECIAEFSRCNLMQDCRDNSDEVNCTCSDFLRSKFLNRKICDGIVDCWDHSDEADCEWCKPGQFICSGSSQCIEQSQVCDGSTDCEGGDDEKTCVTIAPDLPAANSLNYHDEGYLMVRKKGVWGKLCLENFERVTSRAATSWTVSDLGQAVCKTLTFSDFTRVERQEDPSPVNRAVPRLPPGYPTITARTNTSLNNATSPTYFEIHVTNSLTLPSRARSLSHGENTATDLRLSLEFEKTSCPKRDVVRVACSNLQCGMRPRAVSHRARIVGGNNSGPGSWPWHAALYKEGEYQCGATLINHRWLVSAGHCFFGATNQYWVARLGALRRGTKFPSPYEQLRHITHIFIHPEYEDTGFINDISLLRVDEPVKFTDYVRPVCLPPPGSPVRHGRLSDTLQEVQVPLISTSECRKRTVFIPLYRITEDMFCAGYDRGGRDACLGDSGGPLMCQEPDGGWQLVGVTSNGYGCARPHRPGVYTKVVKYLSWMNQVMELTKSNLVVPVPARCEGHRCPLGQCLPNSNVCNGFVECSDGSDERDCD</sequence>
<dbReference type="SMART" id="SM00192">
    <property type="entry name" value="LDLa"/>
    <property type="match status" value="3"/>
</dbReference>
<gene>
    <name evidence="9" type="primary">Corin-L2</name>
    <name evidence="9" type="ORF">Hamer_G012753</name>
</gene>
<keyword evidence="10" id="KW-1185">Reference proteome</keyword>
<feature type="region of interest" description="Disordered" evidence="7">
    <location>
        <begin position="942"/>
        <end position="969"/>
    </location>
</feature>
<feature type="disulfide bond" evidence="5">
    <location>
        <begin position="1172"/>
        <end position="1187"/>
    </location>
</feature>
<dbReference type="EMBL" id="JAHLQT010031643">
    <property type="protein sequence ID" value="KAG7160207.1"/>
    <property type="molecule type" value="Genomic_DNA"/>
</dbReference>
<feature type="region of interest" description="Disordered" evidence="7">
    <location>
        <begin position="156"/>
        <end position="243"/>
    </location>
</feature>
<dbReference type="Gene3D" id="2.40.10.10">
    <property type="entry name" value="Trypsin-like serine proteases"/>
    <property type="match status" value="2"/>
</dbReference>
<feature type="disulfide bond" evidence="5">
    <location>
        <begin position="1103"/>
        <end position="1118"/>
    </location>
</feature>
<dbReference type="PROSITE" id="PS50068">
    <property type="entry name" value="LDLRA_2"/>
    <property type="match status" value="3"/>
</dbReference>
<dbReference type="SUPFAM" id="SSF50494">
    <property type="entry name" value="Trypsin-like serine proteases"/>
    <property type="match status" value="1"/>
</dbReference>
<dbReference type="InterPro" id="IPR043504">
    <property type="entry name" value="Peptidase_S1_PA_chymotrypsin"/>
</dbReference>
<feature type="compositionally biased region" description="Low complexity" evidence="7">
    <location>
        <begin position="950"/>
        <end position="969"/>
    </location>
</feature>
<comment type="caution">
    <text evidence="9">The sequence shown here is derived from an EMBL/GenBank/DDBJ whole genome shotgun (WGS) entry which is preliminary data.</text>
</comment>
<feature type="disulfide bond" evidence="5">
    <location>
        <begin position="1603"/>
        <end position="1621"/>
    </location>
</feature>
<dbReference type="InterPro" id="IPR009003">
    <property type="entry name" value="Peptidase_S1_PA"/>
</dbReference>
<dbReference type="CDD" id="cd00112">
    <property type="entry name" value="LDLa"/>
    <property type="match status" value="3"/>
</dbReference>
<evidence type="ECO:0000256" key="1">
    <source>
        <dbReference type="ARBA" id="ARBA00022670"/>
    </source>
</evidence>
<dbReference type="Proteomes" id="UP000747542">
    <property type="component" value="Unassembled WGS sequence"/>
</dbReference>
<feature type="region of interest" description="Disordered" evidence="7">
    <location>
        <begin position="335"/>
        <end position="356"/>
    </location>
</feature>
<evidence type="ECO:0000256" key="5">
    <source>
        <dbReference type="PROSITE-ProRule" id="PRU00124"/>
    </source>
</evidence>
<feature type="compositionally biased region" description="Polar residues" evidence="7">
    <location>
        <begin position="335"/>
        <end position="353"/>
    </location>
</feature>
<feature type="compositionally biased region" description="Pro residues" evidence="7">
    <location>
        <begin position="409"/>
        <end position="418"/>
    </location>
</feature>
<evidence type="ECO:0000256" key="2">
    <source>
        <dbReference type="ARBA" id="ARBA00022801"/>
    </source>
</evidence>
<feature type="region of interest" description="Disordered" evidence="7">
    <location>
        <begin position="827"/>
        <end position="854"/>
    </location>
</feature>
<dbReference type="CDD" id="cd00190">
    <property type="entry name" value="Tryp_SPc"/>
    <property type="match status" value="1"/>
</dbReference>
<name>A0A8J5MR17_HOMAM</name>
<evidence type="ECO:0000256" key="4">
    <source>
        <dbReference type="ARBA" id="ARBA00023157"/>
    </source>
</evidence>
<protein>
    <submittedName>
        <fullName evidence="9">Atrial natriuretic peptide-converting enzyme-like 2</fullName>
    </submittedName>
</protein>
<feature type="compositionally biased region" description="Low complexity" evidence="7">
    <location>
        <begin position="832"/>
        <end position="853"/>
    </location>
</feature>
<evidence type="ECO:0000259" key="8">
    <source>
        <dbReference type="PROSITE" id="PS50240"/>
    </source>
</evidence>
<dbReference type="Gene3D" id="4.10.400.10">
    <property type="entry name" value="Low-density Lipoprotein Receptor"/>
    <property type="match status" value="3"/>
</dbReference>
<dbReference type="PRINTS" id="PR00261">
    <property type="entry name" value="LDLRECEPTOR"/>
</dbReference>
<feature type="domain" description="Peptidase S1" evidence="8">
    <location>
        <begin position="1362"/>
        <end position="1584"/>
    </location>
</feature>
<comment type="caution">
    <text evidence="5">Lacks conserved residue(s) required for the propagation of feature annotation.</text>
</comment>
<dbReference type="Pfam" id="PF00057">
    <property type="entry name" value="Ldl_recept_a"/>
    <property type="match status" value="3"/>
</dbReference>
<feature type="region of interest" description="Disordered" evidence="7">
    <location>
        <begin position="368"/>
        <end position="420"/>
    </location>
</feature>
<dbReference type="GO" id="GO:0004252">
    <property type="term" value="F:serine-type endopeptidase activity"/>
    <property type="evidence" value="ECO:0007669"/>
    <property type="project" value="InterPro"/>
</dbReference>
<dbReference type="PROSITE" id="PS50240">
    <property type="entry name" value="TRYPSIN_DOM"/>
    <property type="match status" value="1"/>
</dbReference>
<dbReference type="PROSITE" id="PS00134">
    <property type="entry name" value="TRYPSIN_HIS"/>
    <property type="match status" value="1"/>
</dbReference>
<dbReference type="InterPro" id="IPR018114">
    <property type="entry name" value="TRYPSIN_HIS"/>
</dbReference>
<dbReference type="PROSITE" id="PS00135">
    <property type="entry name" value="TRYPSIN_SER"/>
    <property type="match status" value="1"/>
</dbReference>
<dbReference type="PANTHER" id="PTHR24252">
    <property type="entry name" value="ACROSIN-RELATED"/>
    <property type="match status" value="1"/>
</dbReference>
<feature type="compositionally biased region" description="Low complexity" evidence="7">
    <location>
        <begin position="209"/>
        <end position="243"/>
    </location>
</feature>
<feature type="disulfide bond" evidence="5">
    <location>
        <begin position="1615"/>
        <end position="1630"/>
    </location>
</feature>
<dbReference type="InterPro" id="IPR002172">
    <property type="entry name" value="LDrepeatLR_classA_rpt"/>
</dbReference>
<reference evidence="9" key="1">
    <citation type="journal article" date="2021" name="Sci. Adv.">
        <title>The American lobster genome reveals insights on longevity, neural, and immune adaptations.</title>
        <authorList>
            <person name="Polinski J.M."/>
            <person name="Zimin A.V."/>
            <person name="Clark K.F."/>
            <person name="Kohn A.B."/>
            <person name="Sadowski N."/>
            <person name="Timp W."/>
            <person name="Ptitsyn A."/>
            <person name="Khanna P."/>
            <person name="Romanova D.Y."/>
            <person name="Williams P."/>
            <person name="Greenwood S.J."/>
            <person name="Moroz L.L."/>
            <person name="Walt D.R."/>
            <person name="Bodnar A.G."/>
        </authorList>
    </citation>
    <scope>NUCLEOTIDE SEQUENCE</scope>
    <source>
        <strain evidence="9">GMGI-L3</strain>
    </source>
</reference>
<feature type="region of interest" description="Disordered" evidence="7">
    <location>
        <begin position="620"/>
        <end position="642"/>
    </location>
</feature>
<evidence type="ECO:0000256" key="7">
    <source>
        <dbReference type="SAM" id="MobiDB-lite"/>
    </source>
</evidence>
<dbReference type="SMART" id="SM00020">
    <property type="entry name" value="Tryp_SPc"/>
    <property type="match status" value="1"/>
</dbReference>
<dbReference type="PANTHER" id="PTHR24252:SF16">
    <property type="entry name" value="TRANSMEMBRANE SERINE PROTEASE 15"/>
    <property type="match status" value="1"/>
</dbReference>
<keyword evidence="3 6" id="KW-0720">Serine protease</keyword>
<feature type="compositionally biased region" description="Low complexity" evidence="7">
    <location>
        <begin position="374"/>
        <end position="391"/>
    </location>
</feature>
<dbReference type="PROSITE" id="PS01209">
    <property type="entry name" value="LDLRA_1"/>
    <property type="match status" value="2"/>
</dbReference>
<keyword evidence="2 6" id="KW-0378">Hydrolase</keyword>
<dbReference type="InterPro" id="IPR036055">
    <property type="entry name" value="LDL_receptor-like_sf"/>
</dbReference>
<proteinExistence type="predicted"/>
<accession>A0A8J5MR17</accession>
<feature type="disulfide bond" evidence="5">
    <location>
        <begin position="1091"/>
        <end position="1109"/>
    </location>
</feature>
<dbReference type="Pfam" id="PF00089">
    <property type="entry name" value="Trypsin"/>
    <property type="match status" value="1"/>
</dbReference>
<evidence type="ECO:0000313" key="9">
    <source>
        <dbReference type="EMBL" id="KAG7160207.1"/>
    </source>
</evidence>
<keyword evidence="4 5" id="KW-1015">Disulfide bond</keyword>
<feature type="region of interest" description="Disordered" evidence="7">
    <location>
        <begin position="883"/>
        <end position="920"/>
    </location>
</feature>
<organism evidence="9 10">
    <name type="scientific">Homarus americanus</name>
    <name type="common">American lobster</name>
    <dbReference type="NCBI Taxonomy" id="6706"/>
    <lineage>
        <taxon>Eukaryota</taxon>
        <taxon>Metazoa</taxon>
        <taxon>Ecdysozoa</taxon>
        <taxon>Arthropoda</taxon>
        <taxon>Crustacea</taxon>
        <taxon>Multicrustacea</taxon>
        <taxon>Malacostraca</taxon>
        <taxon>Eumalacostraca</taxon>
        <taxon>Eucarida</taxon>
        <taxon>Decapoda</taxon>
        <taxon>Pleocyemata</taxon>
        <taxon>Astacidea</taxon>
        <taxon>Nephropoidea</taxon>
        <taxon>Nephropidae</taxon>
        <taxon>Homarus</taxon>
    </lineage>
</organism>
<dbReference type="InterPro" id="IPR033116">
    <property type="entry name" value="TRYPSIN_SER"/>
</dbReference>
<feature type="compositionally biased region" description="Pro residues" evidence="7">
    <location>
        <begin position="162"/>
        <end position="177"/>
    </location>
</feature>
<feature type="compositionally biased region" description="Low complexity" evidence="7">
    <location>
        <begin position="903"/>
        <end position="917"/>
    </location>
</feature>
<dbReference type="FunFam" id="2.40.10.10:FF:000003">
    <property type="entry name" value="Transmembrane serine protease 3"/>
    <property type="match status" value="1"/>
</dbReference>
<evidence type="ECO:0000256" key="3">
    <source>
        <dbReference type="ARBA" id="ARBA00022825"/>
    </source>
</evidence>
<evidence type="ECO:0000313" key="10">
    <source>
        <dbReference type="Proteomes" id="UP000747542"/>
    </source>
</evidence>
<dbReference type="InterPro" id="IPR001254">
    <property type="entry name" value="Trypsin_dom"/>
</dbReference>
<feature type="region of interest" description="Disordered" evidence="7">
    <location>
        <begin position="74"/>
        <end position="136"/>
    </location>
</feature>
<dbReference type="InterPro" id="IPR023415">
    <property type="entry name" value="LDLR_class-A_CS"/>
</dbReference>